<keyword evidence="2" id="KW-1185">Reference proteome</keyword>
<name>A0ABQ4NH60_9RHOB</name>
<dbReference type="Proteomes" id="UP000786693">
    <property type="component" value="Unassembled WGS sequence"/>
</dbReference>
<accession>A0ABQ4NH60</accession>
<evidence type="ECO:0000313" key="2">
    <source>
        <dbReference type="Proteomes" id="UP000786693"/>
    </source>
</evidence>
<dbReference type="EMBL" id="BPFH01000001">
    <property type="protein sequence ID" value="GIT93772.1"/>
    <property type="molecule type" value="Genomic_DNA"/>
</dbReference>
<dbReference type="RefSeq" id="WP_220747285.1">
    <property type="nucleotide sequence ID" value="NZ_BPFH01000001.1"/>
</dbReference>
<sequence length="138" mass="15315">MNTSTIVFLINDHARAIEAVYEEGAKVELFKTLDPSIAVDDLIVVQSGTRHKMTVAKVTAVDVNVNFDSPTIVKWAVQRVDTPAFTEILQSESDAISAVQAAERRRKKEELRKTMFADHEASIAALKLTDRSDDDVVE</sequence>
<proteinExistence type="predicted"/>
<protein>
    <submittedName>
        <fullName evidence="1">Uncharacterized protein</fullName>
    </submittedName>
</protein>
<gene>
    <name evidence="1" type="ORF">JANAI62_03950</name>
</gene>
<evidence type="ECO:0000313" key="1">
    <source>
        <dbReference type="EMBL" id="GIT93772.1"/>
    </source>
</evidence>
<reference evidence="1 2" key="1">
    <citation type="submission" date="2021-05" db="EMBL/GenBank/DDBJ databases">
        <title>Bacteria Genome sequencing.</title>
        <authorList>
            <person name="Takabe Y."/>
            <person name="Nakajima Y."/>
            <person name="Suzuki S."/>
            <person name="Shiozaki T."/>
        </authorList>
    </citation>
    <scope>NUCLEOTIDE SEQUENCE [LARGE SCALE GENOMIC DNA]</scope>
    <source>
        <strain evidence="1 2">AI_62</strain>
    </source>
</reference>
<comment type="caution">
    <text evidence="1">The sequence shown here is derived from an EMBL/GenBank/DDBJ whole genome shotgun (WGS) entry which is preliminary data.</text>
</comment>
<organism evidence="1 2">
    <name type="scientific">Jannaschia pagri</name>
    <dbReference type="NCBI Taxonomy" id="2829797"/>
    <lineage>
        <taxon>Bacteria</taxon>
        <taxon>Pseudomonadati</taxon>
        <taxon>Pseudomonadota</taxon>
        <taxon>Alphaproteobacteria</taxon>
        <taxon>Rhodobacterales</taxon>
        <taxon>Roseobacteraceae</taxon>
        <taxon>Jannaschia</taxon>
    </lineage>
</organism>